<dbReference type="InterPro" id="IPR017941">
    <property type="entry name" value="Rieske_2Fe-2S"/>
</dbReference>
<evidence type="ECO:0000256" key="5">
    <source>
        <dbReference type="ARBA" id="ARBA00034078"/>
    </source>
</evidence>
<dbReference type="PROSITE" id="PS51296">
    <property type="entry name" value="RIESKE"/>
    <property type="match status" value="1"/>
</dbReference>
<dbReference type="PANTHER" id="PTHR21496:SF0">
    <property type="entry name" value="RIESKE DOMAIN-CONTAINING PROTEIN"/>
    <property type="match status" value="1"/>
</dbReference>
<dbReference type="PANTHER" id="PTHR21496">
    <property type="entry name" value="FERREDOXIN-RELATED"/>
    <property type="match status" value="1"/>
</dbReference>
<evidence type="ECO:0000259" key="8">
    <source>
        <dbReference type="PROSITE" id="PS51296"/>
    </source>
</evidence>
<dbReference type="SUPFAM" id="SSF50022">
    <property type="entry name" value="ISP domain"/>
    <property type="match status" value="1"/>
</dbReference>
<dbReference type="AlphaFoldDB" id="A0A511DCX3"/>
<evidence type="ECO:0000256" key="3">
    <source>
        <dbReference type="ARBA" id="ARBA00023004"/>
    </source>
</evidence>
<dbReference type="OrthoDB" id="147178at2"/>
<gene>
    <name evidence="9" type="ORF">PSU4_04780</name>
</gene>
<dbReference type="Pfam" id="PF00355">
    <property type="entry name" value="Rieske"/>
    <property type="match status" value="1"/>
</dbReference>
<keyword evidence="3" id="KW-0408">Iron</keyword>
<evidence type="ECO:0000256" key="1">
    <source>
        <dbReference type="ARBA" id="ARBA00022714"/>
    </source>
</evidence>
<dbReference type="GO" id="GO:0016705">
    <property type="term" value="F:oxidoreductase activity, acting on paired donors, with incorporation or reduction of molecular oxygen"/>
    <property type="evidence" value="ECO:0007669"/>
    <property type="project" value="UniProtKB-ARBA"/>
</dbReference>
<feature type="region of interest" description="Disordered" evidence="7">
    <location>
        <begin position="101"/>
        <end position="122"/>
    </location>
</feature>
<comment type="similarity">
    <text evidence="6">Belongs to the bacterial ring-hydroxylating dioxygenase ferredoxin component family.</text>
</comment>
<dbReference type="RefSeq" id="WP_147102267.1">
    <property type="nucleotide sequence ID" value="NZ_BJVJ01000003.1"/>
</dbReference>
<dbReference type="GO" id="GO:0004497">
    <property type="term" value="F:monooxygenase activity"/>
    <property type="evidence" value="ECO:0007669"/>
    <property type="project" value="UniProtKB-ARBA"/>
</dbReference>
<comment type="cofactor">
    <cofactor evidence="5">
        <name>[2Fe-2S] cluster</name>
        <dbReference type="ChEBI" id="CHEBI:190135"/>
    </cofactor>
</comment>
<accession>A0A511DCX3</accession>
<keyword evidence="2" id="KW-0479">Metal-binding</keyword>
<dbReference type="EMBL" id="BJVJ01000003">
    <property type="protein sequence ID" value="GEL21524.1"/>
    <property type="molecule type" value="Genomic_DNA"/>
</dbReference>
<evidence type="ECO:0000313" key="9">
    <source>
        <dbReference type="EMBL" id="GEL21524.1"/>
    </source>
</evidence>
<protein>
    <recommendedName>
        <fullName evidence="8">Rieske domain-containing protein</fullName>
    </recommendedName>
</protein>
<keyword evidence="10" id="KW-1185">Reference proteome</keyword>
<organism evidence="9 10">
    <name type="scientific">Pseudonocardia sulfidoxydans NBRC 16205</name>
    <dbReference type="NCBI Taxonomy" id="1223511"/>
    <lineage>
        <taxon>Bacteria</taxon>
        <taxon>Bacillati</taxon>
        <taxon>Actinomycetota</taxon>
        <taxon>Actinomycetes</taxon>
        <taxon>Pseudonocardiales</taxon>
        <taxon>Pseudonocardiaceae</taxon>
        <taxon>Pseudonocardia</taxon>
    </lineage>
</organism>
<reference evidence="9 10" key="1">
    <citation type="submission" date="2019-07" db="EMBL/GenBank/DDBJ databases">
        <title>Whole genome shotgun sequence of Pseudonocardia sulfidoxydans NBRC 16205.</title>
        <authorList>
            <person name="Hosoyama A."/>
            <person name="Uohara A."/>
            <person name="Ohji S."/>
            <person name="Ichikawa N."/>
        </authorList>
    </citation>
    <scope>NUCLEOTIDE SEQUENCE [LARGE SCALE GENOMIC DNA]</scope>
    <source>
        <strain evidence="9 10">NBRC 16205</strain>
    </source>
</reference>
<proteinExistence type="inferred from homology"/>
<sequence>MTLLPLGGDPVAGEGARLLRSDDGRTFAVHVVDGSYLVSDPLCPHNKGPLVEGQVDGRVLRCPWHWYRFDLATGECLTQPALRLGVYPVRRADDGWVADVGEKPPALSMSQRLRAHARGETP</sequence>
<comment type="caution">
    <text evidence="9">The sequence shown here is derived from an EMBL/GenBank/DDBJ whole genome shotgun (WGS) entry which is preliminary data.</text>
</comment>
<dbReference type="GO" id="GO:0051537">
    <property type="term" value="F:2 iron, 2 sulfur cluster binding"/>
    <property type="evidence" value="ECO:0007669"/>
    <property type="project" value="UniProtKB-KW"/>
</dbReference>
<dbReference type="InterPro" id="IPR036922">
    <property type="entry name" value="Rieske_2Fe-2S_sf"/>
</dbReference>
<evidence type="ECO:0000313" key="10">
    <source>
        <dbReference type="Proteomes" id="UP000321685"/>
    </source>
</evidence>
<feature type="domain" description="Rieske" evidence="8">
    <location>
        <begin position="3"/>
        <end position="98"/>
    </location>
</feature>
<name>A0A511DCX3_9PSEU</name>
<keyword evidence="1" id="KW-0001">2Fe-2S</keyword>
<dbReference type="Gene3D" id="2.102.10.10">
    <property type="entry name" value="Rieske [2Fe-2S] iron-sulphur domain"/>
    <property type="match status" value="1"/>
</dbReference>
<keyword evidence="4" id="KW-0411">Iron-sulfur</keyword>
<dbReference type="GO" id="GO:0046872">
    <property type="term" value="F:metal ion binding"/>
    <property type="evidence" value="ECO:0007669"/>
    <property type="project" value="UniProtKB-KW"/>
</dbReference>
<evidence type="ECO:0000256" key="6">
    <source>
        <dbReference type="ARBA" id="ARBA00038001"/>
    </source>
</evidence>
<evidence type="ECO:0000256" key="7">
    <source>
        <dbReference type="SAM" id="MobiDB-lite"/>
    </source>
</evidence>
<evidence type="ECO:0000256" key="4">
    <source>
        <dbReference type="ARBA" id="ARBA00023014"/>
    </source>
</evidence>
<evidence type="ECO:0000256" key="2">
    <source>
        <dbReference type="ARBA" id="ARBA00022723"/>
    </source>
</evidence>
<dbReference type="Proteomes" id="UP000321685">
    <property type="component" value="Unassembled WGS sequence"/>
</dbReference>